<reference evidence="2 3" key="1">
    <citation type="submission" date="2018-05" db="EMBL/GenBank/DDBJ databases">
        <title>The complete genome of Lysobacter maris HZ9B, a marine bacterium antagonistic against terrestrial plant pathogens.</title>
        <authorList>
            <person name="Zhang X.-Q."/>
        </authorList>
    </citation>
    <scope>NUCLEOTIDE SEQUENCE [LARGE SCALE GENOMIC DNA]</scope>
    <source>
        <strain evidence="2 3">HZ9B</strain>
    </source>
</reference>
<evidence type="ECO:0000313" key="2">
    <source>
        <dbReference type="EMBL" id="AWV06514.1"/>
    </source>
</evidence>
<dbReference type="Proteomes" id="UP000249447">
    <property type="component" value="Chromosome"/>
</dbReference>
<accession>A0A2U9T6E6</accession>
<keyword evidence="2" id="KW-0489">Methyltransferase</keyword>
<dbReference type="InterPro" id="IPR013216">
    <property type="entry name" value="Methyltransf_11"/>
</dbReference>
<dbReference type="PANTHER" id="PTHR43591:SF24">
    <property type="entry name" value="2-METHOXY-6-POLYPRENYL-1,4-BENZOQUINOL METHYLASE, MITOCHONDRIAL"/>
    <property type="match status" value="1"/>
</dbReference>
<protein>
    <submittedName>
        <fullName evidence="2">SAM-dependent methyltransferase</fullName>
    </submittedName>
</protein>
<dbReference type="RefSeq" id="WP_111265680.1">
    <property type="nucleotide sequence ID" value="NZ_CP029843.1"/>
</dbReference>
<feature type="domain" description="Methyltransferase type 11" evidence="1">
    <location>
        <begin position="62"/>
        <end position="157"/>
    </location>
</feature>
<proteinExistence type="predicted"/>
<evidence type="ECO:0000313" key="3">
    <source>
        <dbReference type="Proteomes" id="UP000249447"/>
    </source>
</evidence>
<dbReference type="EMBL" id="CP029843">
    <property type="protein sequence ID" value="AWV06514.1"/>
    <property type="molecule type" value="Genomic_DNA"/>
</dbReference>
<dbReference type="InterPro" id="IPR029063">
    <property type="entry name" value="SAM-dependent_MTases_sf"/>
</dbReference>
<gene>
    <name evidence="2" type="ORF">C9I47_0793</name>
</gene>
<dbReference type="Gene3D" id="3.40.50.150">
    <property type="entry name" value="Vaccinia Virus protein VP39"/>
    <property type="match status" value="1"/>
</dbReference>
<dbReference type="KEGG" id="lmb:C9I47_0793"/>
<dbReference type="SUPFAM" id="SSF53335">
    <property type="entry name" value="S-adenosyl-L-methionine-dependent methyltransferases"/>
    <property type="match status" value="1"/>
</dbReference>
<sequence length="298" mass="31380">MHSATTTATASASEAGNGQAALWNGTGGQAWVDNQDLLDHLFQPLAARLADTAGALSARRVLDIGCGTGATTRAVARALDAGGECLGVDVSVPMIEAARTREALPNARFVVADAQRHAFETAAFDMLVSRFGVMFFDDPVAAFANLRRAAAPGARLCVLAWRGPDQNPFMTVAGRAAAPLLQEAAMPLSAPAPGAPGQFGFADPERVRRILDAGGWQDIDIQPLDVGCGMPESALERYFTRLGALGQALHRVDSATRARIVAAVRPAFDPFVDGESVRFDAACWRIEARSGDPAGVRR</sequence>
<keyword evidence="3" id="KW-1185">Reference proteome</keyword>
<dbReference type="Pfam" id="PF08241">
    <property type="entry name" value="Methyltransf_11"/>
    <property type="match status" value="1"/>
</dbReference>
<dbReference type="CDD" id="cd02440">
    <property type="entry name" value="AdoMet_MTases"/>
    <property type="match status" value="1"/>
</dbReference>
<dbReference type="OrthoDB" id="9777638at2"/>
<dbReference type="GO" id="GO:0008757">
    <property type="term" value="F:S-adenosylmethionine-dependent methyltransferase activity"/>
    <property type="evidence" value="ECO:0007669"/>
    <property type="project" value="InterPro"/>
</dbReference>
<evidence type="ECO:0000259" key="1">
    <source>
        <dbReference type="Pfam" id="PF08241"/>
    </source>
</evidence>
<dbReference type="GO" id="GO:0032259">
    <property type="term" value="P:methylation"/>
    <property type="evidence" value="ECO:0007669"/>
    <property type="project" value="UniProtKB-KW"/>
</dbReference>
<keyword evidence="2" id="KW-0808">Transferase</keyword>
<name>A0A2U9T6E6_9GAMM</name>
<dbReference type="AlphaFoldDB" id="A0A2U9T6E6"/>
<organism evidence="2 3">
    <name type="scientific">Marilutibacter maris</name>
    <dbReference type="NCBI Taxonomy" id="1605891"/>
    <lineage>
        <taxon>Bacteria</taxon>
        <taxon>Pseudomonadati</taxon>
        <taxon>Pseudomonadota</taxon>
        <taxon>Gammaproteobacteria</taxon>
        <taxon>Lysobacterales</taxon>
        <taxon>Lysobacteraceae</taxon>
        <taxon>Marilutibacter</taxon>
    </lineage>
</organism>
<dbReference type="PANTHER" id="PTHR43591">
    <property type="entry name" value="METHYLTRANSFERASE"/>
    <property type="match status" value="1"/>
</dbReference>